<sequence>ERSGKMDPKDERLDPVMNFAVKSFRLDPDKWQQSVLRSRPEDASETPAPSSATPIPVLRFSLGFPRDVTSKVLCVSKPSRGEAVTKDNAKQLMFVDVPGDAALSLVTALTEEIALPLLGNGDNCLDWPEGMPEEVLRYMELLKNQAQVVKAQTQGRTFLPQPGLAKDASEIWDELVGEFLKQDSAELVLEQTRPLPDEEFNFWESRLQNLVFIDKQLKSPKAQQLAATVENAQSVYSSTLKQICSSVQSALKEAEDITHNLRPLQKLLEPLKTLDYSQLKDQVWTMMEEVRLLWTRSQFYCKPCHVVVLLQEISNLFIELSRSFLGHGQVLKGLVSDPAPVFESVCLCIETLERLKVCFRGCRAKLKEQSGNAPKWDFPSLLIFVHLDRFLQQLGRIREVYRVTLDMSYLDHATFSGINGKKWTGLIEEVYSHFLDQVTVLFESECDATDPDDQVFPELWAHFHSQVQDLESRLVTVFSRALETRTISTSVGKILQMFGPLLKRPLILEKLHRHINSVWNMIHREVEQTELIVQNQIRVYKRSREQNQIYSGLRTTLNALMFNQIKHFS</sequence>
<proteinExistence type="predicted"/>
<keyword evidence="4" id="KW-1185">Reference proteome</keyword>
<dbReference type="PANTHER" id="PTHR46532:SF11">
    <property type="entry name" value="DYNEIN AXONEMAL HEAVY CHAIN 12"/>
    <property type="match status" value="1"/>
</dbReference>
<dbReference type="InterPro" id="IPR026983">
    <property type="entry name" value="DHC"/>
</dbReference>
<feature type="region of interest" description="Disordered" evidence="1">
    <location>
        <begin position="32"/>
        <end position="52"/>
    </location>
</feature>
<dbReference type="GO" id="GO:0007018">
    <property type="term" value="P:microtubule-based movement"/>
    <property type="evidence" value="ECO:0007669"/>
    <property type="project" value="InterPro"/>
</dbReference>
<dbReference type="PANTHER" id="PTHR46532">
    <property type="entry name" value="MALE FERTILITY FACTOR KL5"/>
    <property type="match status" value="1"/>
</dbReference>
<dbReference type="AlphaFoldDB" id="A0A8C6SB61"/>
<organism evidence="3 4">
    <name type="scientific">Neogobius melanostomus</name>
    <name type="common">round goby</name>
    <dbReference type="NCBI Taxonomy" id="47308"/>
    <lineage>
        <taxon>Eukaryota</taxon>
        <taxon>Metazoa</taxon>
        <taxon>Chordata</taxon>
        <taxon>Craniata</taxon>
        <taxon>Vertebrata</taxon>
        <taxon>Euteleostomi</taxon>
        <taxon>Actinopterygii</taxon>
        <taxon>Neopterygii</taxon>
        <taxon>Teleostei</taxon>
        <taxon>Neoteleostei</taxon>
        <taxon>Acanthomorphata</taxon>
        <taxon>Gobiaria</taxon>
        <taxon>Gobiiformes</taxon>
        <taxon>Gobioidei</taxon>
        <taxon>Gobiidae</taxon>
        <taxon>Benthophilinae</taxon>
        <taxon>Neogobiini</taxon>
        <taxon>Neogobius</taxon>
    </lineage>
</organism>
<reference evidence="3" key="1">
    <citation type="submission" date="2025-08" db="UniProtKB">
        <authorList>
            <consortium name="Ensembl"/>
        </authorList>
    </citation>
    <scope>IDENTIFICATION</scope>
</reference>
<feature type="domain" description="Dynein heavy chain tail" evidence="2">
    <location>
        <begin position="171"/>
        <end position="538"/>
    </location>
</feature>
<evidence type="ECO:0000256" key="1">
    <source>
        <dbReference type="SAM" id="MobiDB-lite"/>
    </source>
</evidence>
<dbReference type="GO" id="GO:0045505">
    <property type="term" value="F:dynein intermediate chain binding"/>
    <property type="evidence" value="ECO:0007669"/>
    <property type="project" value="InterPro"/>
</dbReference>
<name>A0A8C6SB61_9GOBI</name>
<dbReference type="Pfam" id="PF08385">
    <property type="entry name" value="DHC_N1"/>
    <property type="match status" value="1"/>
</dbReference>
<dbReference type="GO" id="GO:0051959">
    <property type="term" value="F:dynein light intermediate chain binding"/>
    <property type="evidence" value="ECO:0007669"/>
    <property type="project" value="InterPro"/>
</dbReference>
<evidence type="ECO:0000313" key="4">
    <source>
        <dbReference type="Proteomes" id="UP000694523"/>
    </source>
</evidence>
<dbReference type="GO" id="GO:0005858">
    <property type="term" value="C:axonemal dynein complex"/>
    <property type="evidence" value="ECO:0007669"/>
    <property type="project" value="TreeGrafter"/>
</dbReference>
<evidence type="ECO:0000313" key="3">
    <source>
        <dbReference type="Ensembl" id="ENSNMLP00000003545.1"/>
    </source>
</evidence>
<dbReference type="Proteomes" id="UP000694523">
    <property type="component" value="Unplaced"/>
</dbReference>
<accession>A0A8C6SB61</accession>
<dbReference type="Ensembl" id="ENSNMLT00000004061.1">
    <property type="protein sequence ID" value="ENSNMLP00000003545.1"/>
    <property type="gene ID" value="ENSNMLG00000002569.1"/>
</dbReference>
<reference evidence="3" key="2">
    <citation type="submission" date="2025-09" db="UniProtKB">
        <authorList>
            <consortium name="Ensembl"/>
        </authorList>
    </citation>
    <scope>IDENTIFICATION</scope>
</reference>
<protein>
    <recommendedName>
        <fullName evidence="2">Dynein heavy chain tail domain-containing protein</fullName>
    </recommendedName>
</protein>
<evidence type="ECO:0000259" key="2">
    <source>
        <dbReference type="Pfam" id="PF08385"/>
    </source>
</evidence>
<dbReference type="InterPro" id="IPR013594">
    <property type="entry name" value="Dynein_heavy_tail"/>
</dbReference>